<dbReference type="EMBL" id="CP078075">
    <property type="protein sequence ID" value="WDM45315.1"/>
    <property type="molecule type" value="Genomic_DNA"/>
</dbReference>
<protein>
    <recommendedName>
        <fullName evidence="3">PIN domain-containing protein</fullName>
    </recommendedName>
</protein>
<reference evidence="1 2" key="1">
    <citation type="submission" date="2021-06" db="EMBL/GenBank/DDBJ databases">
        <title>Genome-based taxonomic framework of Microbacterium strains isolated from marine environment, the description of four new species and reclassification of four preexisting species.</title>
        <authorList>
            <person name="Lee S.D."/>
            <person name="Kim S.-M."/>
            <person name="Byeon Y.-S."/>
            <person name="Yang H.L."/>
            <person name="Kim I.S."/>
        </authorList>
    </citation>
    <scope>NUCLEOTIDE SEQUENCE [LARGE SCALE GENOMIC DNA]</scope>
    <source>
        <strain evidence="1 2">KACC 14465</strain>
    </source>
</reference>
<accession>A0ABY7XT02</accession>
<name>A0ABY7XT02_MICLT</name>
<sequence>MRTPVAFVDANVLLSKTLREWLFLLRAHTNGGLFVLFSSENVFAEERLAVDLRELLRVSMDDIVADYPAGPDLPGADERDSGIHAAALASNAIYVIVEDGRYAEVDTDNLAYEVHTADSFFMLVAANAARAVDDVILEQFDLFRGIEGSKRPDLALEDAGCPEFAKCVLKHMQSMFKGESTQGIADALLLGAARS</sequence>
<keyword evidence="2" id="KW-1185">Reference proteome</keyword>
<organism evidence="1 2">
    <name type="scientific">Microbacterium luteolum</name>
    <name type="common">Aureobacterium luteolum</name>
    <dbReference type="NCBI Taxonomy" id="69367"/>
    <lineage>
        <taxon>Bacteria</taxon>
        <taxon>Bacillati</taxon>
        <taxon>Actinomycetota</taxon>
        <taxon>Actinomycetes</taxon>
        <taxon>Micrococcales</taxon>
        <taxon>Microbacteriaceae</taxon>
        <taxon>Microbacterium</taxon>
    </lineage>
</organism>
<evidence type="ECO:0000313" key="1">
    <source>
        <dbReference type="EMBL" id="WDM45315.1"/>
    </source>
</evidence>
<evidence type="ECO:0008006" key="3">
    <source>
        <dbReference type="Google" id="ProtNLM"/>
    </source>
</evidence>
<dbReference type="RefSeq" id="WP_282215485.1">
    <property type="nucleotide sequence ID" value="NZ_BAAAUN010000001.1"/>
</dbReference>
<evidence type="ECO:0000313" key="2">
    <source>
        <dbReference type="Proteomes" id="UP001215097"/>
    </source>
</evidence>
<proteinExistence type="predicted"/>
<gene>
    <name evidence="1" type="ORF">KV395_19590</name>
</gene>
<dbReference type="Proteomes" id="UP001215097">
    <property type="component" value="Chromosome"/>
</dbReference>